<dbReference type="EMBL" id="SHKP01000006">
    <property type="protein sequence ID" value="RZT97863.1"/>
    <property type="molecule type" value="Genomic_DNA"/>
</dbReference>
<reference evidence="1 2" key="1">
    <citation type="submission" date="2019-02" db="EMBL/GenBank/DDBJ databases">
        <title>Genomic Encyclopedia of Type Strains, Phase IV (KMG-IV): sequencing the most valuable type-strain genomes for metagenomic binning, comparative biology and taxonomic classification.</title>
        <authorList>
            <person name="Goeker M."/>
        </authorList>
    </citation>
    <scope>NUCLEOTIDE SEQUENCE [LARGE SCALE GENOMIC DNA]</scope>
    <source>
        <strain evidence="1 2">DSM 19570</strain>
    </source>
</reference>
<evidence type="ECO:0000313" key="2">
    <source>
        <dbReference type="Proteomes" id="UP000293671"/>
    </source>
</evidence>
<protein>
    <submittedName>
        <fullName evidence="1">Thermostable hemolysin</fullName>
    </submittedName>
</protein>
<dbReference type="Pfam" id="PF12261">
    <property type="entry name" value="T_hemolysin"/>
    <property type="match status" value="1"/>
</dbReference>
<sequence>MTKASCSGEALRSFADESAMPARPMFCEHPPGNAGRSEVETFIRRVYADRFGADVRQFAPVLASLRDNGEIVAAAGFRAGSSGPMFLERYLDAPVERLLGGATGRPPRRDRIVEVGHLAAVRPGEGRRLIHLLGVHLSQRGFEWVVSTLTSELRHLLLRIGVTPLALGVADPAMLGADAGHWGSYYDHRPVVLAGQLQQAMHQLARRLGGNGAHE</sequence>
<organism evidence="1 2">
    <name type="scientific">Rivibacter subsaxonicus</name>
    <dbReference type="NCBI Taxonomy" id="457575"/>
    <lineage>
        <taxon>Bacteria</taxon>
        <taxon>Pseudomonadati</taxon>
        <taxon>Pseudomonadota</taxon>
        <taxon>Betaproteobacteria</taxon>
        <taxon>Burkholderiales</taxon>
        <taxon>Rivibacter</taxon>
    </lineage>
</organism>
<proteinExistence type="predicted"/>
<dbReference type="InterPro" id="IPR016181">
    <property type="entry name" value="Acyl_CoA_acyltransferase"/>
</dbReference>
<name>A0A4Q7VNE0_9BURK</name>
<keyword evidence="2" id="KW-1185">Reference proteome</keyword>
<evidence type="ECO:0000313" key="1">
    <source>
        <dbReference type="EMBL" id="RZT97863.1"/>
    </source>
</evidence>
<dbReference type="InterPro" id="IPR022050">
    <property type="entry name" value="T_hemolysin"/>
</dbReference>
<accession>A0A4Q7VNE0</accession>
<gene>
    <name evidence="1" type="ORF">EV670_2263</name>
</gene>
<dbReference type="AlphaFoldDB" id="A0A4Q7VNE0"/>
<comment type="caution">
    <text evidence="1">The sequence shown here is derived from an EMBL/GenBank/DDBJ whole genome shotgun (WGS) entry which is preliminary data.</text>
</comment>
<dbReference type="Proteomes" id="UP000293671">
    <property type="component" value="Unassembled WGS sequence"/>
</dbReference>
<dbReference type="SUPFAM" id="SSF55729">
    <property type="entry name" value="Acyl-CoA N-acyltransferases (Nat)"/>
    <property type="match status" value="1"/>
</dbReference>